<dbReference type="GeneID" id="17042872"/>
<comment type="function">
    <text evidence="8">May be involved in the degradation of misfolded endoplasmic reticulum (ER) luminal proteins.</text>
</comment>
<accession>I0Z2K2</accession>
<evidence type="ECO:0000313" key="10">
    <source>
        <dbReference type="Proteomes" id="UP000007264"/>
    </source>
</evidence>
<evidence type="ECO:0000256" key="4">
    <source>
        <dbReference type="ARBA" id="ARBA00022692"/>
    </source>
</evidence>
<dbReference type="GO" id="GO:0006950">
    <property type="term" value="P:response to stress"/>
    <property type="evidence" value="ECO:0007669"/>
    <property type="project" value="UniProtKB-ARBA"/>
</dbReference>
<dbReference type="InterPro" id="IPR007599">
    <property type="entry name" value="DER1"/>
</dbReference>
<feature type="transmembrane region" description="Helical" evidence="8">
    <location>
        <begin position="103"/>
        <end position="126"/>
    </location>
</feature>
<sequence>MPPTVHQGFGSSPADWYYSLPPVIRLYGTACVATTAAVTLGLINPMSLLLHWPSVFKGQIFRLVASFIFLGKPSINFLMKMLWMIQYGVPLEKSTYQFSTADFAYMLFVGMVSLLGASVVVPVQLLGPSLIFMMVYVWSRNFASSNISLMGLVSIQAFYLPFALLALDLAMGGDWMSDLLGIIVGHLYYFLKELHPAAGGGRLLETPMWLKRALLSAGIGTVQAREVPMQHPSDARFRAFAGRGRRLDD</sequence>
<dbReference type="EMBL" id="AGSI01000005">
    <property type="protein sequence ID" value="EIE24871.1"/>
    <property type="molecule type" value="Genomic_DNA"/>
</dbReference>
<evidence type="ECO:0000256" key="8">
    <source>
        <dbReference type="RuleBase" id="RU363059"/>
    </source>
</evidence>
<evidence type="ECO:0000256" key="5">
    <source>
        <dbReference type="ARBA" id="ARBA00022824"/>
    </source>
</evidence>
<proteinExistence type="inferred from homology"/>
<comment type="caution">
    <text evidence="9">The sequence shown here is derived from an EMBL/GenBank/DDBJ whole genome shotgun (WGS) entry which is preliminary data.</text>
</comment>
<reference evidence="9 10" key="1">
    <citation type="journal article" date="2012" name="Genome Biol.">
        <title>The genome of the polar eukaryotic microalga coccomyxa subellipsoidea reveals traits of cold adaptation.</title>
        <authorList>
            <person name="Blanc G."/>
            <person name="Agarkova I."/>
            <person name="Grimwood J."/>
            <person name="Kuo A."/>
            <person name="Brueggeman A."/>
            <person name="Dunigan D."/>
            <person name="Gurnon J."/>
            <person name="Ladunga I."/>
            <person name="Lindquist E."/>
            <person name="Lucas S."/>
            <person name="Pangilinan J."/>
            <person name="Proschold T."/>
            <person name="Salamov A."/>
            <person name="Schmutz J."/>
            <person name="Weeks D."/>
            <person name="Yamada T."/>
            <person name="Claverie J.M."/>
            <person name="Grigoriev I."/>
            <person name="Van Etten J."/>
            <person name="Lomsadze A."/>
            <person name="Borodovsky M."/>
        </authorList>
    </citation>
    <scope>NUCLEOTIDE SEQUENCE [LARGE SCALE GENOMIC DNA]</scope>
    <source>
        <strain evidence="9 10">C-169</strain>
    </source>
</reference>
<dbReference type="RefSeq" id="XP_005649415.1">
    <property type="nucleotide sequence ID" value="XM_005649358.1"/>
</dbReference>
<dbReference type="GO" id="GO:0005789">
    <property type="term" value="C:endoplasmic reticulum membrane"/>
    <property type="evidence" value="ECO:0007669"/>
    <property type="project" value="UniProtKB-SubCell"/>
</dbReference>
<keyword evidence="6 8" id="KW-1133">Transmembrane helix</keyword>
<dbReference type="eggNOG" id="KOG0858">
    <property type="taxonomic scope" value="Eukaryota"/>
</dbReference>
<keyword evidence="10" id="KW-1185">Reference proteome</keyword>
<dbReference type="OrthoDB" id="1716531at2759"/>
<feature type="transmembrane region" description="Helical" evidence="8">
    <location>
        <begin position="26"/>
        <end position="48"/>
    </location>
</feature>
<evidence type="ECO:0000256" key="2">
    <source>
        <dbReference type="ARBA" id="ARBA00004477"/>
    </source>
</evidence>
<comment type="similarity">
    <text evidence="3 8">Belongs to the derlin family.</text>
</comment>
<evidence type="ECO:0000256" key="6">
    <source>
        <dbReference type="ARBA" id="ARBA00022989"/>
    </source>
</evidence>
<evidence type="ECO:0000256" key="3">
    <source>
        <dbReference type="ARBA" id="ARBA00008917"/>
    </source>
</evidence>
<dbReference type="InterPro" id="IPR035952">
    <property type="entry name" value="Rhomboid-like_sf"/>
</dbReference>
<comment type="subcellular location">
    <subcellularLocation>
        <location evidence="2 8">Endoplasmic reticulum membrane</location>
        <topology evidence="2 8">Multi-pass membrane protein</topology>
    </subcellularLocation>
</comment>
<feature type="transmembrane region" description="Helical" evidence="8">
    <location>
        <begin position="147"/>
        <end position="167"/>
    </location>
</feature>
<evidence type="ECO:0000313" key="9">
    <source>
        <dbReference type="EMBL" id="EIE24871.1"/>
    </source>
</evidence>
<comment type="function">
    <text evidence="1">May be involved in the degradation process of specific misfolded endoplasmic reticulum (ER) luminal proteins.</text>
</comment>
<keyword evidence="5 8" id="KW-0256">Endoplasmic reticulum</keyword>
<evidence type="ECO:0000256" key="1">
    <source>
        <dbReference type="ARBA" id="ARBA00003292"/>
    </source>
</evidence>
<dbReference type="SUPFAM" id="SSF144091">
    <property type="entry name" value="Rhomboid-like"/>
    <property type="match status" value="1"/>
</dbReference>
<dbReference type="Proteomes" id="UP000007264">
    <property type="component" value="Unassembled WGS sequence"/>
</dbReference>
<dbReference type="PANTHER" id="PTHR11009">
    <property type="entry name" value="DER1-LIKE PROTEIN, DERLIN"/>
    <property type="match status" value="1"/>
</dbReference>
<name>I0Z2K2_COCSC</name>
<dbReference type="KEGG" id="csl:COCSUDRAFT_23074"/>
<organism evidence="9 10">
    <name type="scientific">Coccomyxa subellipsoidea (strain C-169)</name>
    <name type="common">Green microalga</name>
    <dbReference type="NCBI Taxonomy" id="574566"/>
    <lineage>
        <taxon>Eukaryota</taxon>
        <taxon>Viridiplantae</taxon>
        <taxon>Chlorophyta</taxon>
        <taxon>core chlorophytes</taxon>
        <taxon>Trebouxiophyceae</taxon>
        <taxon>Trebouxiophyceae incertae sedis</taxon>
        <taxon>Coccomyxaceae</taxon>
        <taxon>Coccomyxa</taxon>
        <taxon>Coccomyxa subellipsoidea</taxon>
    </lineage>
</organism>
<protein>
    <recommendedName>
        <fullName evidence="8">Derlin</fullName>
    </recommendedName>
</protein>
<dbReference type="STRING" id="574566.I0Z2K2"/>
<feature type="transmembrane region" description="Helical" evidence="8">
    <location>
        <begin position="60"/>
        <end position="83"/>
    </location>
</feature>
<evidence type="ECO:0000256" key="7">
    <source>
        <dbReference type="ARBA" id="ARBA00023136"/>
    </source>
</evidence>
<keyword evidence="4 8" id="KW-0812">Transmembrane</keyword>
<gene>
    <name evidence="9" type="ORF">COCSUDRAFT_23074</name>
</gene>
<dbReference type="AlphaFoldDB" id="I0Z2K2"/>
<keyword evidence="7 8" id="KW-0472">Membrane</keyword>
<dbReference type="Pfam" id="PF04511">
    <property type="entry name" value="DER1"/>
    <property type="match status" value="1"/>
</dbReference>